<comment type="caution">
    <text evidence="1">The sequence shown here is derived from an EMBL/GenBank/DDBJ whole genome shotgun (WGS) entry which is preliminary data.</text>
</comment>
<sequence>MSDRQFTKLEYKRGTCFICRTCLNCGINLQQQKCNCILTQPQHRHNRTENVKYAFTRIFNPNWTGDQFSFIKEKIEKFNYSITLKKVFKFSLCSRCNGAITRLIAKSKSSKLATDVLMNEPEPSNLQISQDIEYVCDLTITEDETNLLETFESNESNETDNYSTDENVEHNFHYEVFIKLDGNFNLLNDESIEACDYHITFKGEKAKEESQAKNVLEICTANYCNLHNHACLNKDNGKESHIEIIFMMLLTWASEMNKRLATSTQPPTYPLFRYQHPSKAKSTNLQFESNLFSTPNPYLSFPIYNPLQAFSAFSQSYSDTGEYYQNLLEELKQQRGLVQLLSSLSDEDFKECGITTVGDHLTLCNYKSKGVICEQAINKGQIGSKQLSTK</sequence>
<accession>A0A397U8H0</accession>
<dbReference type="AlphaFoldDB" id="A0A397U8H0"/>
<keyword evidence="2" id="KW-1185">Reference proteome</keyword>
<reference evidence="1 2" key="1">
    <citation type="submission" date="2018-06" db="EMBL/GenBank/DDBJ databases">
        <title>Comparative genomics reveals the genomic features of Rhizophagus irregularis, R. cerebriforme, R. diaphanum and Gigaspora rosea, and their symbiotic lifestyle signature.</title>
        <authorList>
            <person name="Morin E."/>
            <person name="San Clemente H."/>
            <person name="Chen E.C.H."/>
            <person name="De La Providencia I."/>
            <person name="Hainaut M."/>
            <person name="Kuo A."/>
            <person name="Kohler A."/>
            <person name="Murat C."/>
            <person name="Tang N."/>
            <person name="Roy S."/>
            <person name="Loubradou J."/>
            <person name="Henrissat B."/>
            <person name="Grigoriev I.V."/>
            <person name="Corradi N."/>
            <person name="Roux C."/>
            <person name="Martin F.M."/>
        </authorList>
    </citation>
    <scope>NUCLEOTIDE SEQUENCE [LARGE SCALE GENOMIC DNA]</scope>
    <source>
        <strain evidence="1 2">DAOM 194757</strain>
    </source>
</reference>
<evidence type="ECO:0000313" key="2">
    <source>
        <dbReference type="Proteomes" id="UP000266673"/>
    </source>
</evidence>
<dbReference type="Proteomes" id="UP000266673">
    <property type="component" value="Unassembled WGS sequence"/>
</dbReference>
<dbReference type="STRING" id="44941.A0A397U8H0"/>
<dbReference type="EMBL" id="QKWP01002366">
    <property type="protein sequence ID" value="RIB03603.1"/>
    <property type="molecule type" value="Genomic_DNA"/>
</dbReference>
<gene>
    <name evidence="1" type="ORF">C2G38_2224584</name>
</gene>
<dbReference type="OrthoDB" id="2440456at2759"/>
<evidence type="ECO:0008006" key="3">
    <source>
        <dbReference type="Google" id="ProtNLM"/>
    </source>
</evidence>
<evidence type="ECO:0000313" key="1">
    <source>
        <dbReference type="EMBL" id="RIB03603.1"/>
    </source>
</evidence>
<organism evidence="1 2">
    <name type="scientific">Gigaspora rosea</name>
    <dbReference type="NCBI Taxonomy" id="44941"/>
    <lineage>
        <taxon>Eukaryota</taxon>
        <taxon>Fungi</taxon>
        <taxon>Fungi incertae sedis</taxon>
        <taxon>Mucoromycota</taxon>
        <taxon>Glomeromycotina</taxon>
        <taxon>Glomeromycetes</taxon>
        <taxon>Diversisporales</taxon>
        <taxon>Gigasporaceae</taxon>
        <taxon>Gigaspora</taxon>
    </lineage>
</organism>
<name>A0A397U8H0_9GLOM</name>
<protein>
    <recommendedName>
        <fullName evidence="3">SAM domain-containing protein</fullName>
    </recommendedName>
</protein>
<proteinExistence type="predicted"/>